<dbReference type="Gene3D" id="2.60.120.10">
    <property type="entry name" value="Jelly Rolls"/>
    <property type="match status" value="1"/>
</dbReference>
<evidence type="ECO:0000256" key="1">
    <source>
        <dbReference type="SAM" id="MobiDB-lite"/>
    </source>
</evidence>
<evidence type="ECO:0000259" key="2">
    <source>
        <dbReference type="Pfam" id="PF05899"/>
    </source>
</evidence>
<comment type="caution">
    <text evidence="3">The sequence shown here is derived from an EMBL/GenBank/DDBJ whole genome shotgun (WGS) entry which is preliminary data.</text>
</comment>
<evidence type="ECO:0000313" key="3">
    <source>
        <dbReference type="EMBL" id="KAF5236584.1"/>
    </source>
</evidence>
<dbReference type="InterPro" id="IPR008579">
    <property type="entry name" value="UGlyAH_Cupin_dom"/>
</dbReference>
<sequence>MPPSKGNYTGTSNPQAVPYGRWDSFPEEPFPLYAGTKSIIYRSEDGKVVVGMLREKGGDTLVWPVDEFLFVTEGSIKMDVHGGESFVLNKGDVMVMKKGQTIKFECSDDFANVAVFMDAQEKVTLV</sequence>
<dbReference type="InterPro" id="IPR011051">
    <property type="entry name" value="RmlC_Cupin_sf"/>
</dbReference>
<feature type="region of interest" description="Disordered" evidence="1">
    <location>
        <begin position="1"/>
        <end position="20"/>
    </location>
</feature>
<feature type="domain" description="(S)-ureidoglycine aminohydrolase cupin" evidence="2">
    <location>
        <begin position="43"/>
        <end position="106"/>
    </location>
</feature>
<dbReference type="InterPro" id="IPR014710">
    <property type="entry name" value="RmlC-like_jellyroll"/>
</dbReference>
<keyword evidence="4" id="KW-1185">Reference proteome</keyword>
<evidence type="ECO:0000313" key="4">
    <source>
        <dbReference type="Proteomes" id="UP000573603"/>
    </source>
</evidence>
<name>A0A8H5DUR8_9HYPO</name>
<organism evidence="3 4">
    <name type="scientific">Fusarium anthophilum</name>
    <dbReference type="NCBI Taxonomy" id="48485"/>
    <lineage>
        <taxon>Eukaryota</taxon>
        <taxon>Fungi</taxon>
        <taxon>Dikarya</taxon>
        <taxon>Ascomycota</taxon>
        <taxon>Pezizomycotina</taxon>
        <taxon>Sordariomycetes</taxon>
        <taxon>Hypocreomycetidae</taxon>
        <taxon>Hypocreales</taxon>
        <taxon>Nectriaceae</taxon>
        <taxon>Fusarium</taxon>
        <taxon>Fusarium fujikuroi species complex</taxon>
    </lineage>
</organism>
<dbReference type="SUPFAM" id="SSF51182">
    <property type="entry name" value="RmlC-like cupins"/>
    <property type="match status" value="1"/>
</dbReference>
<accession>A0A8H5DUR8</accession>
<dbReference type="Pfam" id="PF05899">
    <property type="entry name" value="Cupin_3"/>
    <property type="match status" value="1"/>
</dbReference>
<gene>
    <name evidence="3" type="ORF">FANTH_11195</name>
</gene>
<protein>
    <recommendedName>
        <fullName evidence="2">(S)-ureidoglycine aminohydrolase cupin domain-containing protein</fullName>
    </recommendedName>
</protein>
<dbReference type="Proteomes" id="UP000573603">
    <property type="component" value="Unassembled WGS sequence"/>
</dbReference>
<reference evidence="3 4" key="1">
    <citation type="journal article" date="2020" name="BMC Genomics">
        <title>Correction to: Identification and distribution of gene clusters required for synthesis of sphingolipid metabolism inhibitors in diverse species of the filamentous fungus Fusarium.</title>
        <authorList>
            <person name="Kim H.S."/>
            <person name="Lohmar J.M."/>
            <person name="Busman M."/>
            <person name="Brown D.W."/>
            <person name="Naumann T.A."/>
            <person name="Divon H.H."/>
            <person name="Lysoe E."/>
            <person name="Uhlig S."/>
            <person name="Proctor R.H."/>
        </authorList>
    </citation>
    <scope>NUCLEOTIDE SEQUENCE [LARGE SCALE GENOMIC DNA]</scope>
    <source>
        <strain evidence="3 4">NRRL 25214</strain>
    </source>
</reference>
<proteinExistence type="predicted"/>
<dbReference type="AlphaFoldDB" id="A0A8H5DUR8"/>
<feature type="compositionally biased region" description="Polar residues" evidence="1">
    <location>
        <begin position="1"/>
        <end position="15"/>
    </location>
</feature>
<dbReference type="EMBL" id="JABEVY010000326">
    <property type="protein sequence ID" value="KAF5236584.1"/>
    <property type="molecule type" value="Genomic_DNA"/>
</dbReference>